<keyword evidence="3" id="KW-1185">Reference proteome</keyword>
<gene>
    <name evidence="2 4" type="ORF">BDZ99DRAFT_359227</name>
</gene>
<dbReference type="InterPro" id="IPR014044">
    <property type="entry name" value="CAP_dom"/>
</dbReference>
<proteinExistence type="predicted"/>
<organism evidence="2">
    <name type="scientific">Mytilinidion resinicola</name>
    <dbReference type="NCBI Taxonomy" id="574789"/>
    <lineage>
        <taxon>Eukaryota</taxon>
        <taxon>Fungi</taxon>
        <taxon>Dikarya</taxon>
        <taxon>Ascomycota</taxon>
        <taxon>Pezizomycotina</taxon>
        <taxon>Dothideomycetes</taxon>
        <taxon>Pleosporomycetidae</taxon>
        <taxon>Mytilinidiales</taxon>
        <taxon>Mytilinidiaceae</taxon>
        <taxon>Mytilinidion</taxon>
    </lineage>
</organism>
<dbReference type="PRINTS" id="PR00837">
    <property type="entry name" value="V5TPXLIKE"/>
</dbReference>
<sequence length="142" mass="15361">PTGTGEAEITSGEDYKNMVLFHHNINRANHGAGALTWDDDLASKAATCSQCNNWNPFVHCNSGQNMAASGPKANVSAGITEGWVNGEEPKFASYYDQANPTVDFESWGHFTQVVWKAATKVGCYTNDCTNAASGMWVTICNY</sequence>
<evidence type="ECO:0000313" key="3">
    <source>
        <dbReference type="Proteomes" id="UP000504636"/>
    </source>
</evidence>
<feature type="non-terminal residue" evidence="2">
    <location>
        <position position="142"/>
    </location>
</feature>
<dbReference type="InterPro" id="IPR001283">
    <property type="entry name" value="CRISP-related"/>
</dbReference>
<dbReference type="SMART" id="SM00198">
    <property type="entry name" value="SCP"/>
    <property type="match status" value="1"/>
</dbReference>
<dbReference type="SUPFAM" id="SSF55797">
    <property type="entry name" value="PR-1-like"/>
    <property type="match status" value="1"/>
</dbReference>
<dbReference type="Proteomes" id="UP000504636">
    <property type="component" value="Unplaced"/>
</dbReference>
<dbReference type="RefSeq" id="XP_033578684.1">
    <property type="nucleotide sequence ID" value="XM_033714657.1"/>
</dbReference>
<accession>A0A6A6YSE3</accession>
<reference evidence="4" key="2">
    <citation type="submission" date="2020-04" db="EMBL/GenBank/DDBJ databases">
        <authorList>
            <consortium name="NCBI Genome Project"/>
        </authorList>
    </citation>
    <scope>NUCLEOTIDE SEQUENCE</scope>
    <source>
        <strain evidence="4">CBS 304.34</strain>
    </source>
</reference>
<evidence type="ECO:0000313" key="4">
    <source>
        <dbReference type="RefSeq" id="XP_033578684.1"/>
    </source>
</evidence>
<evidence type="ECO:0000313" key="2">
    <source>
        <dbReference type="EMBL" id="KAF2811720.1"/>
    </source>
</evidence>
<reference evidence="4" key="3">
    <citation type="submission" date="2025-04" db="UniProtKB">
        <authorList>
            <consortium name="RefSeq"/>
        </authorList>
    </citation>
    <scope>IDENTIFICATION</scope>
    <source>
        <strain evidence="4">CBS 304.34</strain>
    </source>
</reference>
<dbReference type="PANTHER" id="PTHR10334">
    <property type="entry name" value="CYSTEINE-RICH SECRETORY PROTEIN-RELATED"/>
    <property type="match status" value="1"/>
</dbReference>
<dbReference type="Pfam" id="PF00188">
    <property type="entry name" value="CAP"/>
    <property type="match status" value="1"/>
</dbReference>
<name>A0A6A6YSE3_9PEZI</name>
<evidence type="ECO:0000259" key="1">
    <source>
        <dbReference type="SMART" id="SM00198"/>
    </source>
</evidence>
<reference evidence="2 4" key="1">
    <citation type="journal article" date="2020" name="Stud. Mycol.">
        <title>101 Dothideomycetes genomes: a test case for predicting lifestyles and emergence of pathogens.</title>
        <authorList>
            <person name="Haridas S."/>
            <person name="Albert R."/>
            <person name="Binder M."/>
            <person name="Bloem J."/>
            <person name="Labutti K."/>
            <person name="Salamov A."/>
            <person name="Andreopoulos B."/>
            <person name="Baker S."/>
            <person name="Barry K."/>
            <person name="Bills G."/>
            <person name="Bluhm B."/>
            <person name="Cannon C."/>
            <person name="Castanera R."/>
            <person name="Culley D."/>
            <person name="Daum C."/>
            <person name="Ezra D."/>
            <person name="Gonzalez J."/>
            <person name="Henrissat B."/>
            <person name="Kuo A."/>
            <person name="Liang C."/>
            <person name="Lipzen A."/>
            <person name="Lutzoni F."/>
            <person name="Magnuson J."/>
            <person name="Mondo S."/>
            <person name="Nolan M."/>
            <person name="Ohm R."/>
            <person name="Pangilinan J."/>
            <person name="Park H.-J."/>
            <person name="Ramirez L."/>
            <person name="Alfaro M."/>
            <person name="Sun H."/>
            <person name="Tritt A."/>
            <person name="Yoshinaga Y."/>
            <person name="Zwiers L.-H."/>
            <person name="Turgeon B."/>
            <person name="Goodwin S."/>
            <person name="Spatafora J."/>
            <person name="Crous P."/>
            <person name="Grigoriev I."/>
        </authorList>
    </citation>
    <scope>NUCLEOTIDE SEQUENCE</scope>
    <source>
        <strain evidence="2 4">CBS 304.34</strain>
    </source>
</reference>
<protein>
    <submittedName>
        <fullName evidence="2 4">PR-1-like protein</fullName>
    </submittedName>
</protein>
<dbReference type="InterPro" id="IPR035940">
    <property type="entry name" value="CAP_sf"/>
</dbReference>
<feature type="domain" description="SCP" evidence="1">
    <location>
        <begin position="14"/>
        <end position="142"/>
    </location>
</feature>
<feature type="non-terminal residue" evidence="2">
    <location>
        <position position="1"/>
    </location>
</feature>
<dbReference type="AlphaFoldDB" id="A0A6A6YSE3"/>
<dbReference type="EMBL" id="MU003698">
    <property type="protein sequence ID" value="KAF2811720.1"/>
    <property type="molecule type" value="Genomic_DNA"/>
</dbReference>
<dbReference type="GeneID" id="54455550"/>
<dbReference type="Gene3D" id="3.40.33.10">
    <property type="entry name" value="CAP"/>
    <property type="match status" value="1"/>
</dbReference>
<dbReference type="OrthoDB" id="337038at2759"/>